<evidence type="ECO:0000313" key="3">
    <source>
        <dbReference type="EMBL" id="KAF7164130.1"/>
    </source>
</evidence>
<accession>A0A8H6PZI1</accession>
<dbReference type="AlphaFoldDB" id="A0A8H6PZI1"/>
<reference evidence="3" key="1">
    <citation type="submission" date="2020-06" db="EMBL/GenBank/DDBJ databases">
        <title>Draft genome sequences of strains closely related to Aspergillus parafelis and Aspergillus hiratsukae.</title>
        <authorList>
            <person name="Dos Santos R.A.C."/>
            <person name="Rivero-Menendez O."/>
            <person name="Steenwyk J.L."/>
            <person name="Mead M.E."/>
            <person name="Goldman G.H."/>
            <person name="Alastruey-Izquierdo A."/>
            <person name="Rokas A."/>
        </authorList>
    </citation>
    <scope>NUCLEOTIDE SEQUENCE</scope>
    <source>
        <strain evidence="3">CNM-CM5623</strain>
    </source>
</reference>
<proteinExistence type="predicted"/>
<organism evidence="3 4">
    <name type="scientific">Aspergillus felis</name>
    <dbReference type="NCBI Taxonomy" id="1287682"/>
    <lineage>
        <taxon>Eukaryota</taxon>
        <taxon>Fungi</taxon>
        <taxon>Dikarya</taxon>
        <taxon>Ascomycota</taxon>
        <taxon>Pezizomycotina</taxon>
        <taxon>Eurotiomycetes</taxon>
        <taxon>Eurotiomycetidae</taxon>
        <taxon>Eurotiales</taxon>
        <taxon>Aspergillaceae</taxon>
        <taxon>Aspergillus</taxon>
        <taxon>Aspergillus subgen. Fumigati</taxon>
    </lineage>
</organism>
<comment type="caution">
    <text evidence="3">The sequence shown here is derived from an EMBL/GenBank/DDBJ whole genome shotgun (WGS) entry which is preliminary data.</text>
</comment>
<sequence>MAKSHIKPFHGRRDGSEDPEAYLEDIEYEIKLEKRHMDDADYDWDDDRRILFRQNLRDKAEIWYNQLRRTTKNDWDQLKQKFTKKYRVNEVDATTRRFQVGPRSLDLQVLRKPGYYQVMEHRQESGASLIPRC</sequence>
<gene>
    <name evidence="3" type="ORF">CNMCM5623_008820</name>
</gene>
<feature type="region of interest" description="Disordered" evidence="1">
    <location>
        <begin position="1"/>
        <end position="20"/>
    </location>
</feature>
<dbReference type="Pfam" id="PF03732">
    <property type="entry name" value="Retrotrans_gag"/>
    <property type="match status" value="1"/>
</dbReference>
<dbReference type="OrthoDB" id="4500570at2759"/>
<feature type="compositionally biased region" description="Basic residues" evidence="1">
    <location>
        <begin position="1"/>
        <end position="10"/>
    </location>
</feature>
<dbReference type="EMBL" id="JACBAE010001335">
    <property type="protein sequence ID" value="KAF7164130.1"/>
    <property type="molecule type" value="Genomic_DNA"/>
</dbReference>
<evidence type="ECO:0000256" key="1">
    <source>
        <dbReference type="SAM" id="MobiDB-lite"/>
    </source>
</evidence>
<feature type="domain" description="Retrotransposon gag" evidence="2">
    <location>
        <begin position="51"/>
        <end position="97"/>
    </location>
</feature>
<dbReference type="Proteomes" id="UP000654922">
    <property type="component" value="Unassembled WGS sequence"/>
</dbReference>
<evidence type="ECO:0000313" key="4">
    <source>
        <dbReference type="Proteomes" id="UP000654922"/>
    </source>
</evidence>
<evidence type="ECO:0000259" key="2">
    <source>
        <dbReference type="Pfam" id="PF03732"/>
    </source>
</evidence>
<protein>
    <recommendedName>
        <fullName evidence="2">Retrotransposon gag domain-containing protein</fullName>
    </recommendedName>
</protein>
<name>A0A8H6PZI1_9EURO</name>
<dbReference type="InterPro" id="IPR005162">
    <property type="entry name" value="Retrotrans_gag_dom"/>
</dbReference>